<comment type="caution">
    <text evidence="3">The sequence shown here is derived from an EMBL/GenBank/DDBJ whole genome shotgun (WGS) entry which is preliminary data.</text>
</comment>
<protein>
    <submittedName>
        <fullName evidence="3">MerR family transcriptional regulator</fullName>
    </submittedName>
</protein>
<gene>
    <name evidence="3" type="ORF">I2501_08160</name>
</gene>
<dbReference type="SUPFAM" id="SSF46955">
    <property type="entry name" value="Putative DNA-binding domain"/>
    <property type="match status" value="1"/>
</dbReference>
<dbReference type="PANTHER" id="PTHR30204:SF97">
    <property type="entry name" value="MERR FAMILY REGULATORY PROTEIN"/>
    <property type="match status" value="1"/>
</dbReference>
<dbReference type="Gene3D" id="1.10.1660.10">
    <property type="match status" value="1"/>
</dbReference>
<keyword evidence="1" id="KW-0238">DNA-binding</keyword>
<accession>A0A931AYY2</accession>
<reference evidence="3" key="1">
    <citation type="submission" date="2020-11" db="EMBL/GenBank/DDBJ databases">
        <title>Isolation and identification of active actinomycetes.</title>
        <authorList>
            <person name="Yu B."/>
        </authorList>
    </citation>
    <scope>NUCLEOTIDE SEQUENCE</scope>
    <source>
        <strain evidence="3">NEAU-YB345</strain>
    </source>
</reference>
<dbReference type="PROSITE" id="PS00552">
    <property type="entry name" value="HTH_MERR_1"/>
    <property type="match status" value="1"/>
</dbReference>
<dbReference type="GO" id="GO:0003677">
    <property type="term" value="F:DNA binding"/>
    <property type="evidence" value="ECO:0007669"/>
    <property type="project" value="UniProtKB-KW"/>
</dbReference>
<proteinExistence type="predicted"/>
<dbReference type="PROSITE" id="PS50937">
    <property type="entry name" value="HTH_MERR_2"/>
    <property type="match status" value="1"/>
</dbReference>
<dbReference type="InterPro" id="IPR000551">
    <property type="entry name" value="MerR-type_HTH_dom"/>
</dbReference>
<dbReference type="Proteomes" id="UP000657385">
    <property type="component" value="Unassembled WGS sequence"/>
</dbReference>
<dbReference type="Pfam" id="PF13411">
    <property type="entry name" value="MerR_1"/>
    <property type="match status" value="1"/>
</dbReference>
<dbReference type="EMBL" id="JADPRT010000003">
    <property type="protein sequence ID" value="MBF9068009.1"/>
    <property type="molecule type" value="Genomic_DNA"/>
</dbReference>
<keyword evidence="4" id="KW-1185">Reference proteome</keyword>
<dbReference type="PRINTS" id="PR00040">
    <property type="entry name" value="HTHMERR"/>
</dbReference>
<dbReference type="InterPro" id="IPR009061">
    <property type="entry name" value="DNA-bd_dom_put_sf"/>
</dbReference>
<dbReference type="SMART" id="SM00422">
    <property type="entry name" value="HTH_MERR"/>
    <property type="match status" value="1"/>
</dbReference>
<name>A0A931AYY2_9ACTN</name>
<dbReference type="InterPro" id="IPR047057">
    <property type="entry name" value="MerR_fam"/>
</dbReference>
<sequence>MRIGEMSRRTGVHARLLRYYEEQGLLTPERGSGSYRSYREEDVETVRRIRRLLAAGLSTASIALILPCVRTDGPRLVPVCEDTVAALRREHARVSGAIDELRASKEMLEHVIQAGAGPAAGTVDA</sequence>
<dbReference type="RefSeq" id="WP_196193189.1">
    <property type="nucleotide sequence ID" value="NZ_JADPRT010000003.1"/>
</dbReference>
<feature type="domain" description="HTH merR-type" evidence="2">
    <location>
        <begin position="1"/>
        <end position="68"/>
    </location>
</feature>
<evidence type="ECO:0000259" key="2">
    <source>
        <dbReference type="PROSITE" id="PS50937"/>
    </source>
</evidence>
<evidence type="ECO:0000313" key="4">
    <source>
        <dbReference type="Proteomes" id="UP000657385"/>
    </source>
</evidence>
<organism evidence="3 4">
    <name type="scientific">Streptacidiphilus fuscans</name>
    <dbReference type="NCBI Taxonomy" id="2789292"/>
    <lineage>
        <taxon>Bacteria</taxon>
        <taxon>Bacillati</taxon>
        <taxon>Actinomycetota</taxon>
        <taxon>Actinomycetes</taxon>
        <taxon>Kitasatosporales</taxon>
        <taxon>Streptomycetaceae</taxon>
        <taxon>Streptacidiphilus</taxon>
    </lineage>
</organism>
<evidence type="ECO:0000313" key="3">
    <source>
        <dbReference type="EMBL" id="MBF9068009.1"/>
    </source>
</evidence>
<dbReference type="CDD" id="cd01282">
    <property type="entry name" value="HTH_MerR-like_sg3"/>
    <property type="match status" value="1"/>
</dbReference>
<evidence type="ECO:0000256" key="1">
    <source>
        <dbReference type="ARBA" id="ARBA00023125"/>
    </source>
</evidence>
<dbReference type="AlphaFoldDB" id="A0A931AYY2"/>
<dbReference type="GO" id="GO:0003700">
    <property type="term" value="F:DNA-binding transcription factor activity"/>
    <property type="evidence" value="ECO:0007669"/>
    <property type="project" value="InterPro"/>
</dbReference>
<dbReference type="PANTHER" id="PTHR30204">
    <property type="entry name" value="REDOX-CYCLING DRUG-SENSING TRANSCRIPTIONAL ACTIVATOR SOXR"/>
    <property type="match status" value="1"/>
</dbReference>